<evidence type="ECO:0000313" key="2">
    <source>
        <dbReference type="EMBL" id="ROP27925.1"/>
    </source>
</evidence>
<name>A0A3N1GCG3_9ACTN</name>
<dbReference type="AlphaFoldDB" id="A0A3N1GCG3"/>
<dbReference type="EMBL" id="RJKL01000001">
    <property type="protein sequence ID" value="ROP27925.1"/>
    <property type="molecule type" value="Genomic_DNA"/>
</dbReference>
<feature type="transmembrane region" description="Helical" evidence="1">
    <location>
        <begin position="91"/>
        <end position="114"/>
    </location>
</feature>
<comment type="caution">
    <text evidence="2">The sequence shown here is derived from an EMBL/GenBank/DDBJ whole genome shotgun (WGS) entry which is preliminary data.</text>
</comment>
<keyword evidence="1" id="KW-0812">Transmembrane</keyword>
<evidence type="ECO:0000256" key="1">
    <source>
        <dbReference type="SAM" id="Phobius"/>
    </source>
</evidence>
<proteinExistence type="predicted"/>
<protein>
    <submittedName>
        <fullName evidence="2">Uncharacterized protein</fullName>
    </submittedName>
</protein>
<keyword evidence="1" id="KW-0472">Membrane</keyword>
<sequence length="137" mass="14795">MSLDLAERPVAERPAYAAEKPAYAVERPAYAVVPLRVDSDPPSRPPARHRQRWSLRDLPGLADRLWRPPLGVAVAIFASCGPTHSLGYTDYVFNAVLVGLGLSGLALPLGVIGLRYSVPHEQTETGTTPFPPAGTRE</sequence>
<keyword evidence="1" id="KW-1133">Transmembrane helix</keyword>
<reference evidence="2 3" key="1">
    <citation type="submission" date="2018-11" db="EMBL/GenBank/DDBJ databases">
        <title>Sequencing the genomes of 1000 actinobacteria strains.</title>
        <authorList>
            <person name="Klenk H.-P."/>
        </authorList>
    </citation>
    <scope>NUCLEOTIDE SEQUENCE [LARGE SCALE GENOMIC DNA]</scope>
    <source>
        <strain evidence="2 3">DSM 43634</strain>
    </source>
</reference>
<accession>A0A3N1GCG3</accession>
<dbReference type="RefSeq" id="WP_211278003.1">
    <property type="nucleotide sequence ID" value="NZ_RJKL01000001.1"/>
</dbReference>
<evidence type="ECO:0000313" key="3">
    <source>
        <dbReference type="Proteomes" id="UP000271683"/>
    </source>
</evidence>
<dbReference type="Proteomes" id="UP000271683">
    <property type="component" value="Unassembled WGS sequence"/>
</dbReference>
<gene>
    <name evidence="2" type="ORF">EDD30_0624</name>
</gene>
<organism evidence="2 3">
    <name type="scientific">Couchioplanes caeruleus</name>
    <dbReference type="NCBI Taxonomy" id="56438"/>
    <lineage>
        <taxon>Bacteria</taxon>
        <taxon>Bacillati</taxon>
        <taxon>Actinomycetota</taxon>
        <taxon>Actinomycetes</taxon>
        <taxon>Micromonosporales</taxon>
        <taxon>Micromonosporaceae</taxon>
        <taxon>Couchioplanes</taxon>
    </lineage>
</organism>